<dbReference type="GO" id="GO:0008703">
    <property type="term" value="F:5-amino-6-(5-phosphoribosylamino)uracil reductase activity"/>
    <property type="evidence" value="ECO:0007669"/>
    <property type="project" value="InterPro"/>
</dbReference>
<dbReference type="InterPro" id="IPR024072">
    <property type="entry name" value="DHFR-like_dom_sf"/>
</dbReference>
<dbReference type="RefSeq" id="WP_106393332.1">
    <property type="nucleotide sequence ID" value="NZ_PVNK01000174.1"/>
</dbReference>
<name>A0A2S9XQ95_9BACT</name>
<sequence length="193" mass="20406">MPALTYLVATSLDGFIADSDGGFSSFSVEGDHIAHLIAAYPETLPAHARAALGIDEPGLHFDTVVMGWNTFAVGLAEGLTSPYPHLRQLVFSRRDRSAEVGEGVEVIAGNPRDVIDELRAGPGQRDIWLCGGGQLAGQLVESIDRLVLKVNPVVIGAGIPLFGTSGISPAAFELAGPPRPFESGVVFLEYRRA</sequence>
<reference evidence="2 3" key="1">
    <citation type="submission" date="2018-03" db="EMBL/GenBank/DDBJ databases">
        <title>Draft Genome Sequences of the Obligatory Marine Myxobacteria Enhygromyxa salina SWB005.</title>
        <authorList>
            <person name="Poehlein A."/>
            <person name="Moghaddam J.A."/>
            <person name="Harms H."/>
            <person name="Alanjari M."/>
            <person name="Koenig G.M."/>
            <person name="Daniel R."/>
            <person name="Schaeberle T.F."/>
        </authorList>
    </citation>
    <scope>NUCLEOTIDE SEQUENCE [LARGE SCALE GENOMIC DNA]</scope>
    <source>
        <strain evidence="2 3">SWB005</strain>
    </source>
</reference>
<proteinExistence type="predicted"/>
<organism evidence="2 3">
    <name type="scientific">Enhygromyxa salina</name>
    <dbReference type="NCBI Taxonomy" id="215803"/>
    <lineage>
        <taxon>Bacteria</taxon>
        <taxon>Pseudomonadati</taxon>
        <taxon>Myxococcota</taxon>
        <taxon>Polyangia</taxon>
        <taxon>Nannocystales</taxon>
        <taxon>Nannocystaceae</taxon>
        <taxon>Enhygromyxa</taxon>
    </lineage>
</organism>
<dbReference type="Gene3D" id="3.40.430.10">
    <property type="entry name" value="Dihydrofolate Reductase, subunit A"/>
    <property type="match status" value="1"/>
</dbReference>
<dbReference type="PANTHER" id="PTHR38011:SF11">
    <property type="entry name" value="2,5-DIAMINO-6-RIBOSYLAMINO-4(3H)-PYRIMIDINONE 5'-PHOSPHATE REDUCTASE"/>
    <property type="match status" value="1"/>
</dbReference>
<dbReference type="OrthoDB" id="2313602at2"/>
<dbReference type="InterPro" id="IPR050765">
    <property type="entry name" value="Riboflavin_Biosynth_HTPR"/>
</dbReference>
<accession>A0A2S9XQ95</accession>
<dbReference type="AlphaFoldDB" id="A0A2S9XQ95"/>
<dbReference type="InterPro" id="IPR002734">
    <property type="entry name" value="RibDG_C"/>
</dbReference>
<gene>
    <name evidence="2" type="ORF">ENSA5_40370</name>
</gene>
<dbReference type="GO" id="GO:0009231">
    <property type="term" value="P:riboflavin biosynthetic process"/>
    <property type="evidence" value="ECO:0007669"/>
    <property type="project" value="InterPro"/>
</dbReference>
<protein>
    <recommendedName>
        <fullName evidence="1">Bacterial bifunctional deaminase-reductase C-terminal domain-containing protein</fullName>
    </recommendedName>
</protein>
<evidence type="ECO:0000313" key="3">
    <source>
        <dbReference type="Proteomes" id="UP000237968"/>
    </source>
</evidence>
<comment type="caution">
    <text evidence="2">The sequence shown here is derived from an EMBL/GenBank/DDBJ whole genome shotgun (WGS) entry which is preliminary data.</text>
</comment>
<evidence type="ECO:0000313" key="2">
    <source>
        <dbReference type="EMBL" id="PRP95039.1"/>
    </source>
</evidence>
<dbReference type="PANTHER" id="PTHR38011">
    <property type="entry name" value="DIHYDROFOLATE REDUCTASE FAMILY PROTEIN (AFU_ORTHOLOGUE AFUA_8G06820)"/>
    <property type="match status" value="1"/>
</dbReference>
<dbReference type="Pfam" id="PF01872">
    <property type="entry name" value="RibD_C"/>
    <property type="match status" value="1"/>
</dbReference>
<dbReference type="Proteomes" id="UP000237968">
    <property type="component" value="Unassembled WGS sequence"/>
</dbReference>
<dbReference type="EMBL" id="PVNK01000174">
    <property type="protein sequence ID" value="PRP95039.1"/>
    <property type="molecule type" value="Genomic_DNA"/>
</dbReference>
<dbReference type="SUPFAM" id="SSF53597">
    <property type="entry name" value="Dihydrofolate reductase-like"/>
    <property type="match status" value="1"/>
</dbReference>
<feature type="domain" description="Bacterial bifunctional deaminase-reductase C-terminal" evidence="1">
    <location>
        <begin position="3"/>
        <end position="169"/>
    </location>
</feature>
<keyword evidence="3" id="KW-1185">Reference proteome</keyword>
<evidence type="ECO:0000259" key="1">
    <source>
        <dbReference type="Pfam" id="PF01872"/>
    </source>
</evidence>